<accession>X1NLC9</accession>
<evidence type="ECO:0000256" key="1">
    <source>
        <dbReference type="ARBA" id="ARBA00001933"/>
    </source>
</evidence>
<dbReference type="EMBL" id="BARV01028131">
    <property type="protein sequence ID" value="GAI44827.1"/>
    <property type="molecule type" value="Genomic_DNA"/>
</dbReference>
<dbReference type="Pfam" id="PF00202">
    <property type="entry name" value="Aminotran_3"/>
    <property type="match status" value="1"/>
</dbReference>
<dbReference type="GO" id="GO:0042802">
    <property type="term" value="F:identical protein binding"/>
    <property type="evidence" value="ECO:0007669"/>
    <property type="project" value="TreeGrafter"/>
</dbReference>
<evidence type="ECO:0000313" key="5">
    <source>
        <dbReference type="EMBL" id="GAI44827.1"/>
    </source>
</evidence>
<dbReference type="Gene3D" id="3.90.1150.10">
    <property type="entry name" value="Aspartate Aminotransferase, domain 1"/>
    <property type="match status" value="1"/>
</dbReference>
<keyword evidence="3" id="KW-0808">Transferase</keyword>
<dbReference type="InterPro" id="IPR049704">
    <property type="entry name" value="Aminotrans_3_PPA_site"/>
</dbReference>
<organism evidence="5">
    <name type="scientific">marine sediment metagenome</name>
    <dbReference type="NCBI Taxonomy" id="412755"/>
    <lineage>
        <taxon>unclassified sequences</taxon>
        <taxon>metagenomes</taxon>
        <taxon>ecological metagenomes</taxon>
    </lineage>
</organism>
<comment type="cofactor">
    <cofactor evidence="1">
        <name>pyridoxal 5'-phosphate</name>
        <dbReference type="ChEBI" id="CHEBI:597326"/>
    </cofactor>
</comment>
<dbReference type="PROSITE" id="PS00600">
    <property type="entry name" value="AA_TRANSFER_CLASS_3"/>
    <property type="match status" value="1"/>
</dbReference>
<dbReference type="AlphaFoldDB" id="X1NLC9"/>
<dbReference type="GO" id="GO:0030170">
    <property type="term" value="F:pyridoxal phosphate binding"/>
    <property type="evidence" value="ECO:0007669"/>
    <property type="project" value="InterPro"/>
</dbReference>
<dbReference type="FunFam" id="3.40.640.10:FF:000004">
    <property type="entry name" value="Acetylornithine aminotransferase"/>
    <property type="match status" value="1"/>
</dbReference>
<evidence type="ECO:0008006" key="6">
    <source>
        <dbReference type="Google" id="ProtNLM"/>
    </source>
</evidence>
<name>X1NLC9_9ZZZZ</name>
<gene>
    <name evidence="5" type="ORF">S06H3_45110</name>
</gene>
<dbReference type="PANTHER" id="PTHR11986">
    <property type="entry name" value="AMINOTRANSFERASE CLASS III"/>
    <property type="match status" value="1"/>
</dbReference>
<evidence type="ECO:0000256" key="4">
    <source>
        <dbReference type="ARBA" id="ARBA00022898"/>
    </source>
</evidence>
<dbReference type="Gene3D" id="3.40.640.10">
    <property type="entry name" value="Type I PLP-dependent aspartate aminotransferase-like (Major domain)"/>
    <property type="match status" value="1"/>
</dbReference>
<dbReference type="CDD" id="cd00610">
    <property type="entry name" value="OAT_like"/>
    <property type="match status" value="1"/>
</dbReference>
<evidence type="ECO:0000256" key="3">
    <source>
        <dbReference type="ARBA" id="ARBA00022679"/>
    </source>
</evidence>
<keyword evidence="2" id="KW-0032">Aminotransferase</keyword>
<feature type="non-terminal residue" evidence="5">
    <location>
        <position position="1"/>
    </location>
</feature>
<dbReference type="GO" id="GO:0008483">
    <property type="term" value="F:transaminase activity"/>
    <property type="evidence" value="ECO:0007669"/>
    <property type="project" value="UniProtKB-KW"/>
</dbReference>
<sequence length="245" mass="27062">YLDLVGGWAVDSLGHCPPVVVEALEKQAKTLIQASNQFYTIPQIQLAQILIQNSCLDRVFFCNSGAEANEGAVKLARRYGKLRLNGAYDIITTHSSFHGRTLAMTAATGQNKFQQPYIPLPTGFINVDYNDVEKIRAATTARTCGVMLEPIQGEGGVNVPDDNYLKEVEEWCHEKGILLILDEIQTGIGRTGTLFAYEQYNVEPDIMTLAKGLGSGVPIGAFLATLWLQRYPDHHCKLELRCLTC</sequence>
<dbReference type="SUPFAM" id="SSF53383">
    <property type="entry name" value="PLP-dependent transferases"/>
    <property type="match status" value="1"/>
</dbReference>
<dbReference type="InterPro" id="IPR015421">
    <property type="entry name" value="PyrdxlP-dep_Trfase_major"/>
</dbReference>
<dbReference type="InterPro" id="IPR005814">
    <property type="entry name" value="Aminotrans_3"/>
</dbReference>
<reference evidence="5" key="1">
    <citation type="journal article" date="2014" name="Front. Microbiol.">
        <title>High frequency of phylogenetically diverse reductive dehalogenase-homologous genes in deep subseafloor sedimentary metagenomes.</title>
        <authorList>
            <person name="Kawai M."/>
            <person name="Futagami T."/>
            <person name="Toyoda A."/>
            <person name="Takaki Y."/>
            <person name="Nishi S."/>
            <person name="Hori S."/>
            <person name="Arai W."/>
            <person name="Tsubouchi T."/>
            <person name="Morono Y."/>
            <person name="Uchiyama I."/>
            <person name="Ito T."/>
            <person name="Fujiyama A."/>
            <person name="Inagaki F."/>
            <person name="Takami H."/>
        </authorList>
    </citation>
    <scope>NUCLEOTIDE SEQUENCE</scope>
    <source>
        <strain evidence="5">Expedition CK06-06</strain>
    </source>
</reference>
<dbReference type="PANTHER" id="PTHR11986:SF79">
    <property type="entry name" value="ACETYLORNITHINE AMINOTRANSFERASE, MITOCHONDRIAL"/>
    <property type="match status" value="1"/>
</dbReference>
<dbReference type="InterPro" id="IPR050103">
    <property type="entry name" value="Class-III_PLP-dep_AT"/>
</dbReference>
<proteinExistence type="predicted"/>
<dbReference type="InterPro" id="IPR015424">
    <property type="entry name" value="PyrdxlP-dep_Trfase"/>
</dbReference>
<dbReference type="InterPro" id="IPR015422">
    <property type="entry name" value="PyrdxlP-dep_Trfase_small"/>
</dbReference>
<comment type="caution">
    <text evidence="5">The sequence shown here is derived from an EMBL/GenBank/DDBJ whole genome shotgun (WGS) entry which is preliminary data.</text>
</comment>
<keyword evidence="4" id="KW-0663">Pyridoxal phosphate</keyword>
<evidence type="ECO:0000256" key="2">
    <source>
        <dbReference type="ARBA" id="ARBA00022576"/>
    </source>
</evidence>
<protein>
    <recommendedName>
        <fullName evidence="6">Acetylornithine transaminase</fullName>
    </recommendedName>
</protein>